<dbReference type="PATRIC" id="fig|553.3.peg.3442"/>
<protein>
    <recommendedName>
        <fullName evidence="3">Esterase FrsA</fullName>
        <ecNumber evidence="3">3.1.1.1</ecNumber>
    </recommendedName>
</protein>
<dbReference type="InterPro" id="IPR050261">
    <property type="entry name" value="FrsA_esterase"/>
</dbReference>
<dbReference type="Gene3D" id="3.40.50.1820">
    <property type="entry name" value="alpha/beta hydrolase"/>
    <property type="match status" value="1"/>
</dbReference>
<evidence type="ECO:0000256" key="2">
    <source>
        <dbReference type="ARBA" id="ARBA00022801"/>
    </source>
</evidence>
<dbReference type="EMBL" id="AP012032">
    <property type="protein sequence ID" value="BAK10304.1"/>
    <property type="molecule type" value="Genomic_DNA"/>
</dbReference>
<dbReference type="RefSeq" id="WP_014593013.1">
    <property type="nucleotide sequence ID" value="NC_017531.2"/>
</dbReference>
<comment type="similarity">
    <text evidence="3">Belongs to the FrsA family.</text>
</comment>
<dbReference type="HOGENOM" id="CLU_036819_0_0_6"/>
<dbReference type="eggNOG" id="COG1073">
    <property type="taxonomic scope" value="Bacteria"/>
</dbReference>
<dbReference type="HAMAP" id="MF_01063">
    <property type="entry name" value="FrsA"/>
    <property type="match status" value="1"/>
</dbReference>
<dbReference type="InterPro" id="IPR043423">
    <property type="entry name" value="FrsA"/>
</dbReference>
<dbReference type="PANTHER" id="PTHR22946:SF4">
    <property type="entry name" value="ESTERASE FRSA"/>
    <property type="match status" value="1"/>
</dbReference>
<dbReference type="AlphaFoldDB" id="A0A0H3KTD1"/>
<dbReference type="PANTHER" id="PTHR22946">
    <property type="entry name" value="DIENELACTONE HYDROLASE DOMAIN-CONTAINING PROTEIN-RELATED"/>
    <property type="match status" value="1"/>
</dbReference>
<comment type="catalytic activity">
    <reaction evidence="3">
        <text>a carboxylic ester + H2O = an alcohol + a carboxylate + H(+)</text>
        <dbReference type="Rhea" id="RHEA:21164"/>
        <dbReference type="ChEBI" id="CHEBI:15377"/>
        <dbReference type="ChEBI" id="CHEBI:15378"/>
        <dbReference type="ChEBI" id="CHEBI:29067"/>
        <dbReference type="ChEBI" id="CHEBI:30879"/>
        <dbReference type="ChEBI" id="CHEBI:33308"/>
        <dbReference type="EC" id="3.1.1.1"/>
    </reaction>
</comment>
<reference evidence="5" key="1">
    <citation type="journal article" date="2012" name="Appl. Microbiol. Biotechnol.">
        <title>The complete genome sequence of Pantoea ananatis AJ13355, an organism with great biotechnological potential.</title>
        <authorList>
            <person name="Hara Y."/>
            <person name="Kadotani N."/>
            <person name="Izui H."/>
            <person name="Katashkina J.I."/>
            <person name="Kuvaeva T.M."/>
            <person name="Andreeva I.G."/>
            <person name="Golubeva L.I."/>
            <person name="Malko D.B."/>
            <person name="Makeev V.J."/>
            <person name="Mashko S.V."/>
            <person name="Kozlov Y.I."/>
        </authorList>
    </citation>
    <scope>NUCLEOTIDE SEQUENCE [LARGE SCALE GENOMIC DNA]</scope>
    <source>
        <strain evidence="5">AJ13355</strain>
    </source>
</reference>
<name>A0A0H3KTD1_PANAA</name>
<evidence type="ECO:0000256" key="1">
    <source>
        <dbReference type="ARBA" id="ARBA00022487"/>
    </source>
</evidence>
<dbReference type="NCBIfam" id="NF003460">
    <property type="entry name" value="PRK05077.1"/>
    <property type="match status" value="1"/>
</dbReference>
<organism evidence="4 5">
    <name type="scientific">Pantoea ananatis (strain AJ13355)</name>
    <dbReference type="NCBI Taxonomy" id="932677"/>
    <lineage>
        <taxon>Bacteria</taxon>
        <taxon>Pseudomonadati</taxon>
        <taxon>Pseudomonadota</taxon>
        <taxon>Gammaproteobacteria</taxon>
        <taxon>Enterobacterales</taxon>
        <taxon>Erwiniaceae</taxon>
        <taxon>Pantoea</taxon>
    </lineage>
</organism>
<dbReference type="OrthoDB" id="5590073at2"/>
<dbReference type="SUPFAM" id="SSF53474">
    <property type="entry name" value="alpha/beta-Hydrolases"/>
    <property type="match status" value="1"/>
</dbReference>
<proteinExistence type="inferred from homology"/>
<evidence type="ECO:0000256" key="3">
    <source>
        <dbReference type="HAMAP-Rule" id="MF_01063"/>
    </source>
</evidence>
<dbReference type="Pfam" id="PF06500">
    <property type="entry name" value="FrsA-like"/>
    <property type="match status" value="1"/>
</dbReference>
<keyword evidence="2 3" id="KW-0378">Hydrolase</keyword>
<sequence>MPGKNLSVELFKPRFKHPETSTLVRLRRHATHEVHSALDGDSQRGWYRMLNKLMWAWRGLPSQEISEVLARIAISDVEHTNSALLDTVIGYRNGNWNYEWSRQAGIWQQRALDANTDEHDRAGHDWLHASHLYSVAAYPYIKGDELADQAQTLASRAYEEATQRLPGELKTLTFPIQGGSPVSGFLHMPSGVDAPYPTVMFCGALDSLQTDHYRLFHDYLAPRGIAMLTLDMPSVGNSMKWKLSQDTSFLHQQVLRDLTSVPWIDHTRVAALGFRFGANVAVRLAYLESQRLKAVACLGPIVHSMLTQAPLQNKVPDMYMDMLASRLGMTGTTDSALRAELLSYSLKNQGLLGRRTATPMLSAYWTNDLFSPEEESKLIANSSSQGKALLIPVKPVIASFDKALNEISDWLAQRLQR</sequence>
<evidence type="ECO:0000313" key="5">
    <source>
        <dbReference type="Proteomes" id="UP000006690"/>
    </source>
</evidence>
<evidence type="ECO:0000313" key="4">
    <source>
        <dbReference type="EMBL" id="BAK10304.1"/>
    </source>
</evidence>
<gene>
    <name evidence="4" type="primary">yafA</name>
    <name evidence="3" type="synonym">frsA</name>
    <name evidence="4" type="ordered locus">PAJ_0224</name>
</gene>
<comment type="function">
    <text evidence="3">Catalyzes the hydrolysis of esters.</text>
</comment>
<dbReference type="InterPro" id="IPR029058">
    <property type="entry name" value="AB_hydrolase_fold"/>
</dbReference>
<accession>A0A0H3KTD1</accession>
<dbReference type="InterPro" id="IPR010520">
    <property type="entry name" value="FrsA-like"/>
</dbReference>
<keyword evidence="1 3" id="KW-0719">Serine esterase</keyword>
<dbReference type="EC" id="3.1.1.1" evidence="3"/>
<dbReference type="GO" id="GO:0106435">
    <property type="term" value="F:carboxylesterase activity"/>
    <property type="evidence" value="ECO:0007669"/>
    <property type="project" value="UniProtKB-EC"/>
</dbReference>
<dbReference type="Proteomes" id="UP000006690">
    <property type="component" value="Chromosome"/>
</dbReference>
<dbReference type="KEGG" id="paj:PAJ_0224"/>